<protein>
    <submittedName>
        <fullName evidence="2">Uncharacterized protein</fullName>
    </submittedName>
</protein>
<dbReference type="Proteomes" id="UP000297253">
    <property type="component" value="Unassembled WGS sequence"/>
</dbReference>
<evidence type="ECO:0000313" key="2">
    <source>
        <dbReference type="EMBL" id="TFU97835.1"/>
    </source>
</evidence>
<dbReference type="EMBL" id="SPPD01000007">
    <property type="protein sequence ID" value="TFU97835.1"/>
    <property type="molecule type" value="Genomic_DNA"/>
</dbReference>
<gene>
    <name evidence="2" type="ORF">E4T82_06330</name>
</gene>
<evidence type="ECO:0000256" key="1">
    <source>
        <dbReference type="SAM" id="MobiDB-lite"/>
    </source>
</evidence>
<sequence length="143" mass="17040">MNKEMKQYYKEFGEAIKKSATQCQNTPTQQTPKAQTPYSWYDELKAGAARNQEEKERRFGEQMAVIRKKSADKQRRDQKLFYQALEKSHNKNVVKREEEIEQAKAETTRQIEQDFERKHNIYSEKTKNSYRSLINGISKQLKK</sequence>
<dbReference type="AlphaFoldDB" id="A0A4Y9JDC9"/>
<reference evidence="2 3" key="1">
    <citation type="submission" date="2019-03" db="EMBL/GenBank/DDBJ databases">
        <title>Diversity of the mouse oral microbiome.</title>
        <authorList>
            <person name="Joseph S."/>
            <person name="Aduse-Opoku J."/>
            <person name="Curtis M."/>
            <person name="Wade W."/>
            <person name="Hashim A."/>
        </authorList>
    </citation>
    <scope>NUCLEOTIDE SEQUENCE [LARGE SCALE GENOMIC DNA]</scope>
    <source>
        <strain evidence="2 3">WM131</strain>
    </source>
</reference>
<organism evidence="2 3">
    <name type="scientific">Streptococcus cuniculi</name>
    <dbReference type="NCBI Taxonomy" id="1432788"/>
    <lineage>
        <taxon>Bacteria</taxon>
        <taxon>Bacillati</taxon>
        <taxon>Bacillota</taxon>
        <taxon>Bacilli</taxon>
        <taxon>Lactobacillales</taxon>
        <taxon>Streptococcaceae</taxon>
        <taxon>Streptococcus</taxon>
    </lineage>
</organism>
<accession>A0A4Y9JDC9</accession>
<feature type="region of interest" description="Disordered" evidence="1">
    <location>
        <begin position="91"/>
        <end position="114"/>
    </location>
</feature>
<evidence type="ECO:0000313" key="3">
    <source>
        <dbReference type="Proteomes" id="UP000297253"/>
    </source>
</evidence>
<proteinExistence type="predicted"/>
<comment type="caution">
    <text evidence="2">The sequence shown here is derived from an EMBL/GenBank/DDBJ whole genome shotgun (WGS) entry which is preliminary data.</text>
</comment>
<name>A0A4Y9JDC9_9STRE</name>
<dbReference type="RefSeq" id="WP_135182015.1">
    <property type="nucleotide sequence ID" value="NZ_JADGKZ010000007.1"/>
</dbReference>